<feature type="region of interest" description="Disordered" evidence="4">
    <location>
        <begin position="152"/>
        <end position="230"/>
    </location>
</feature>
<dbReference type="PANTHER" id="PTHR22880:SF225">
    <property type="entry name" value="BROMODOMAIN-CONTAINING PROTEIN BET-1-RELATED"/>
    <property type="match status" value="1"/>
</dbReference>
<evidence type="ECO:0000259" key="5">
    <source>
        <dbReference type="PROSITE" id="PS50014"/>
    </source>
</evidence>
<protein>
    <submittedName>
        <fullName evidence="6">Bromo domain-containing protein</fullName>
    </submittedName>
</protein>
<dbReference type="GO" id="GO:0000785">
    <property type="term" value="C:chromatin"/>
    <property type="evidence" value="ECO:0007669"/>
    <property type="project" value="TreeGrafter"/>
</dbReference>
<dbReference type="FunFam" id="1.20.920.10:FF:000002">
    <property type="entry name" value="Bromodomain-containing protein 4"/>
    <property type="match status" value="1"/>
</dbReference>
<dbReference type="InterPro" id="IPR036427">
    <property type="entry name" value="Bromodomain-like_sf"/>
</dbReference>
<sequence>MSDSNAVGEQRPWASPRQNPIKGVVQPRVLPPFGKPTRHTNKLDYIMNTVLKEASKHKHVWPFQKPVDAVGLCIPLYHEKIARPMDLKTIENRLKSTYYTCAQECIDDIETVFNNCYIFNGKEDDVTIMAQNVHEVIKKSLETAPREEHDMEVYWGKNKKKGKSASVTSDKKKDVRGPSEPPSECGSEASGVGKADKKISGKKAGKRKADSDEEEKPESLRVKRDVATHKKENTILPALKPCLKLMNEFYSKKYHVSLNSY</sequence>
<reference evidence="6" key="2">
    <citation type="submission" date="2022-06" db="UniProtKB">
        <authorList>
            <consortium name="EnsemblMetazoa"/>
        </authorList>
    </citation>
    <scope>IDENTIFICATION</scope>
    <source>
        <strain evidence="6">DF5081</strain>
    </source>
</reference>
<dbReference type="InterPro" id="IPR001487">
    <property type="entry name" value="Bromodomain"/>
</dbReference>
<name>A0A8R1DI64_CAEJA</name>
<dbReference type="PRINTS" id="PR00503">
    <property type="entry name" value="BROMODOMAIN"/>
</dbReference>
<feature type="compositionally biased region" description="Basic and acidic residues" evidence="4">
    <location>
        <begin position="217"/>
        <end position="230"/>
    </location>
</feature>
<dbReference type="AlphaFoldDB" id="A0A8R1DI64"/>
<organism evidence="6 7">
    <name type="scientific">Caenorhabditis japonica</name>
    <dbReference type="NCBI Taxonomy" id="281687"/>
    <lineage>
        <taxon>Eukaryota</taxon>
        <taxon>Metazoa</taxon>
        <taxon>Ecdysozoa</taxon>
        <taxon>Nematoda</taxon>
        <taxon>Chromadorea</taxon>
        <taxon>Rhabditida</taxon>
        <taxon>Rhabditina</taxon>
        <taxon>Rhabditomorpha</taxon>
        <taxon>Rhabditoidea</taxon>
        <taxon>Rhabditidae</taxon>
        <taxon>Peloderinae</taxon>
        <taxon>Caenorhabditis</taxon>
    </lineage>
</organism>
<evidence type="ECO:0000256" key="4">
    <source>
        <dbReference type="SAM" id="MobiDB-lite"/>
    </source>
</evidence>
<dbReference type="EnsemblMetazoa" id="CJA03281.1">
    <property type="protein sequence ID" value="CJA03281.1"/>
    <property type="gene ID" value="WBGene00122485"/>
</dbReference>
<dbReference type="PROSITE" id="PS50014">
    <property type="entry name" value="BROMODOMAIN_2"/>
    <property type="match status" value="1"/>
</dbReference>
<dbReference type="Proteomes" id="UP000005237">
    <property type="component" value="Unassembled WGS sequence"/>
</dbReference>
<feature type="domain" description="Bromo" evidence="5">
    <location>
        <begin position="55"/>
        <end position="127"/>
    </location>
</feature>
<dbReference type="Pfam" id="PF00439">
    <property type="entry name" value="Bromodomain"/>
    <property type="match status" value="1"/>
</dbReference>
<dbReference type="SMART" id="SM00297">
    <property type="entry name" value="BROMO"/>
    <property type="match status" value="1"/>
</dbReference>
<evidence type="ECO:0000256" key="2">
    <source>
        <dbReference type="ARBA" id="ARBA00023117"/>
    </source>
</evidence>
<dbReference type="Gene3D" id="1.20.920.10">
    <property type="entry name" value="Bromodomain-like"/>
    <property type="match status" value="1"/>
</dbReference>
<evidence type="ECO:0000313" key="6">
    <source>
        <dbReference type="EnsemblMetazoa" id="CJA03281.1"/>
    </source>
</evidence>
<feature type="region of interest" description="Disordered" evidence="4">
    <location>
        <begin position="1"/>
        <end position="25"/>
    </location>
</feature>
<dbReference type="SUPFAM" id="SSF47370">
    <property type="entry name" value="Bromodomain"/>
    <property type="match status" value="1"/>
</dbReference>
<dbReference type="GO" id="GO:0006355">
    <property type="term" value="P:regulation of DNA-templated transcription"/>
    <property type="evidence" value="ECO:0007669"/>
    <property type="project" value="TreeGrafter"/>
</dbReference>
<keyword evidence="1" id="KW-0677">Repeat</keyword>
<keyword evidence="2 3" id="KW-0103">Bromodomain</keyword>
<dbReference type="GO" id="GO:0006338">
    <property type="term" value="P:chromatin remodeling"/>
    <property type="evidence" value="ECO:0007669"/>
    <property type="project" value="TreeGrafter"/>
</dbReference>
<reference evidence="7" key="1">
    <citation type="submission" date="2010-08" db="EMBL/GenBank/DDBJ databases">
        <authorList>
            <consortium name="Caenorhabditis japonica Sequencing Consortium"/>
            <person name="Wilson R.K."/>
        </authorList>
    </citation>
    <scope>NUCLEOTIDE SEQUENCE [LARGE SCALE GENOMIC DNA]</scope>
    <source>
        <strain evidence="7">DF5081</strain>
    </source>
</reference>
<keyword evidence="7" id="KW-1185">Reference proteome</keyword>
<evidence type="ECO:0000256" key="1">
    <source>
        <dbReference type="ARBA" id="ARBA00022737"/>
    </source>
</evidence>
<dbReference type="InterPro" id="IPR050935">
    <property type="entry name" value="Bromo_chromatin_reader"/>
</dbReference>
<evidence type="ECO:0000313" key="7">
    <source>
        <dbReference type="Proteomes" id="UP000005237"/>
    </source>
</evidence>
<evidence type="ECO:0000256" key="3">
    <source>
        <dbReference type="PROSITE-ProRule" id="PRU00035"/>
    </source>
</evidence>
<dbReference type="GO" id="GO:0005634">
    <property type="term" value="C:nucleus"/>
    <property type="evidence" value="ECO:0007669"/>
    <property type="project" value="TreeGrafter"/>
</dbReference>
<accession>A0A8R1DI64</accession>
<proteinExistence type="predicted"/>
<dbReference type="PANTHER" id="PTHR22880">
    <property type="entry name" value="FALZ-RELATED BROMODOMAIN-CONTAINING PROTEINS"/>
    <property type="match status" value="1"/>
</dbReference>